<evidence type="ECO:0000256" key="1">
    <source>
        <dbReference type="SAM" id="Phobius"/>
    </source>
</evidence>
<reference evidence="2" key="1">
    <citation type="submission" date="2023-06" db="EMBL/GenBank/DDBJ databases">
        <title>Genome-scale phylogeny and comparative genomics of the fungal order Sordariales.</title>
        <authorList>
            <consortium name="Lawrence Berkeley National Laboratory"/>
            <person name="Hensen N."/>
            <person name="Bonometti L."/>
            <person name="Westerberg I."/>
            <person name="Brannstrom I.O."/>
            <person name="Guillou S."/>
            <person name="Cros-Aarteil S."/>
            <person name="Calhoun S."/>
            <person name="Haridas S."/>
            <person name="Kuo A."/>
            <person name="Mondo S."/>
            <person name="Pangilinan J."/>
            <person name="Riley R."/>
            <person name="LaButti K."/>
            <person name="Andreopoulos B."/>
            <person name="Lipzen A."/>
            <person name="Chen C."/>
            <person name="Yanf M."/>
            <person name="Daum C."/>
            <person name="Ng V."/>
            <person name="Clum A."/>
            <person name="Steindorff A."/>
            <person name="Ohm R."/>
            <person name="Martin F."/>
            <person name="Silar P."/>
            <person name="Natvig D."/>
            <person name="Lalanne C."/>
            <person name="Gautier V."/>
            <person name="Ament-velasquez S.L."/>
            <person name="Kruys A."/>
            <person name="Hutchinson M.I."/>
            <person name="Powell A.J."/>
            <person name="Barry K."/>
            <person name="Miller A.N."/>
            <person name="Grigoriev I.V."/>
            <person name="Debuchy R."/>
            <person name="Gladieux P."/>
            <person name="Thoren M.H."/>
            <person name="Johannesson H."/>
        </authorList>
    </citation>
    <scope>NUCLEOTIDE SEQUENCE</scope>
    <source>
        <strain evidence="2">SMH2392-1A</strain>
    </source>
</reference>
<evidence type="ECO:0000313" key="2">
    <source>
        <dbReference type="EMBL" id="KAK0716871.1"/>
    </source>
</evidence>
<proteinExistence type="predicted"/>
<accession>A0AA40DXP9</accession>
<dbReference type="PANTHER" id="PTHR37535:SF4">
    <property type="entry name" value="FLUG DOMAIN-CONTAINING PROTEIN"/>
    <property type="match status" value="1"/>
</dbReference>
<dbReference type="GeneID" id="85317358"/>
<gene>
    <name evidence="2" type="ORF">B0T26DRAFT_268683</name>
</gene>
<sequence>MPTRPGQYCRYTTKMEERYCESAKLEGTWRDVVQNANRAMAMDFLEYLCQTCRIKSWGSSWEYFRQYKQLYASATGGYIDRNDSREVQKWHDAVLVDRYGLQAPCIRGKDVANADTLLVLLTFNIKFDTGIFSCEGHRAQLPGCYLGLAFTGARLAIMYEPVLVWECHGRHRAHVTGLILLAALCLGCGLCALSTTTYFSAPCADPAIDSFLFLSFKSTFVAAFNHSHPYCVRRAVTGRPLKMRILSSFN</sequence>
<feature type="transmembrane region" description="Helical" evidence="1">
    <location>
        <begin position="178"/>
        <end position="201"/>
    </location>
</feature>
<dbReference type="EMBL" id="JAUIRO010000004">
    <property type="protein sequence ID" value="KAK0716871.1"/>
    <property type="molecule type" value="Genomic_DNA"/>
</dbReference>
<dbReference type="AlphaFoldDB" id="A0AA40DXP9"/>
<evidence type="ECO:0000313" key="3">
    <source>
        <dbReference type="Proteomes" id="UP001172101"/>
    </source>
</evidence>
<organism evidence="2 3">
    <name type="scientific">Lasiosphaeria miniovina</name>
    <dbReference type="NCBI Taxonomy" id="1954250"/>
    <lineage>
        <taxon>Eukaryota</taxon>
        <taxon>Fungi</taxon>
        <taxon>Dikarya</taxon>
        <taxon>Ascomycota</taxon>
        <taxon>Pezizomycotina</taxon>
        <taxon>Sordariomycetes</taxon>
        <taxon>Sordariomycetidae</taxon>
        <taxon>Sordariales</taxon>
        <taxon>Lasiosphaeriaceae</taxon>
        <taxon>Lasiosphaeria</taxon>
    </lineage>
</organism>
<keyword evidence="1" id="KW-1133">Transmembrane helix</keyword>
<comment type="caution">
    <text evidence="2">The sequence shown here is derived from an EMBL/GenBank/DDBJ whole genome shotgun (WGS) entry which is preliminary data.</text>
</comment>
<protein>
    <submittedName>
        <fullName evidence="2">Uncharacterized protein</fullName>
    </submittedName>
</protein>
<dbReference type="RefSeq" id="XP_060295664.1">
    <property type="nucleotide sequence ID" value="XM_060434088.1"/>
</dbReference>
<keyword evidence="1" id="KW-0472">Membrane</keyword>
<dbReference type="PANTHER" id="PTHR37535">
    <property type="entry name" value="FLUG DOMAIN PROTEIN"/>
    <property type="match status" value="1"/>
</dbReference>
<keyword evidence="1" id="KW-0812">Transmembrane</keyword>
<keyword evidence="3" id="KW-1185">Reference proteome</keyword>
<name>A0AA40DXP9_9PEZI</name>
<dbReference type="Proteomes" id="UP001172101">
    <property type="component" value="Unassembled WGS sequence"/>
</dbReference>